<proteinExistence type="predicted"/>
<dbReference type="PANTHER" id="PTHR41302">
    <property type="entry name" value="PRESPORE-SPECIFIC TRANSCRIPTIONAL REGULATOR RSFA-RELATED"/>
    <property type="match status" value="1"/>
</dbReference>
<evidence type="ECO:0000259" key="1">
    <source>
        <dbReference type="PROSITE" id="PS50090"/>
    </source>
</evidence>
<evidence type="ECO:0000313" key="3">
    <source>
        <dbReference type="Proteomes" id="UP000831537"/>
    </source>
</evidence>
<dbReference type="NCBIfam" id="TIGR02894">
    <property type="entry name" value="DNA_bind_RsfA"/>
    <property type="match status" value="1"/>
</dbReference>
<dbReference type="InterPro" id="IPR014243">
    <property type="entry name" value="RsfA-like"/>
</dbReference>
<dbReference type="PROSITE" id="PS50090">
    <property type="entry name" value="MYB_LIKE"/>
    <property type="match status" value="1"/>
</dbReference>
<name>A0ABY4GQ86_9BACI</name>
<reference evidence="2 3" key="1">
    <citation type="submission" date="2022-04" db="EMBL/GenBank/DDBJ databases">
        <title>Gracilibacillus sp. isolated from saltern.</title>
        <authorList>
            <person name="Won M."/>
            <person name="Lee C.-M."/>
            <person name="Woen H.-Y."/>
            <person name="Kwon S.-W."/>
        </authorList>
    </citation>
    <scope>NUCLEOTIDE SEQUENCE [LARGE SCALE GENOMIC DNA]</scope>
    <source>
        <strain evidence="2 3">SSPM10-3</strain>
    </source>
</reference>
<evidence type="ECO:0000313" key="2">
    <source>
        <dbReference type="EMBL" id="UOQ85477.1"/>
    </source>
</evidence>
<organism evidence="2 3">
    <name type="scientific">Gracilibacillus salinarum</name>
    <dbReference type="NCBI Taxonomy" id="2932255"/>
    <lineage>
        <taxon>Bacteria</taxon>
        <taxon>Bacillati</taxon>
        <taxon>Bacillota</taxon>
        <taxon>Bacilli</taxon>
        <taxon>Bacillales</taxon>
        <taxon>Bacillaceae</taxon>
        <taxon>Gracilibacillus</taxon>
    </lineage>
</organism>
<sequence length="150" mass="17557">MQGNRQDAWSSDEDVLLAETVLRFIREGNTQLEAFKEVGKQLSRTAAACGFRWNATLRKQYEEAIHLAKQNRKKITFTTQKNVNMSSQEQPNIHEVIQTLEQLQKFYQDNSHQEELQSMIAENQQLRESITKYKSFTDSVYHAMEKLKQS</sequence>
<dbReference type="Pfam" id="PF13921">
    <property type="entry name" value="Myb_DNA-bind_6"/>
    <property type="match status" value="1"/>
</dbReference>
<keyword evidence="3" id="KW-1185">Reference proteome</keyword>
<protein>
    <submittedName>
        <fullName evidence="2">RsfA family transcriptional regulator</fullName>
    </submittedName>
</protein>
<gene>
    <name evidence="2" type="ORF">MUN87_00795</name>
</gene>
<dbReference type="Proteomes" id="UP000831537">
    <property type="component" value="Chromosome"/>
</dbReference>
<dbReference type="EMBL" id="CP095071">
    <property type="protein sequence ID" value="UOQ85477.1"/>
    <property type="molecule type" value="Genomic_DNA"/>
</dbReference>
<dbReference type="PANTHER" id="PTHR41302:SF2">
    <property type="entry name" value="PRESPORE SPECIFIC TRANSCRIPTIONAL ACTIVATOR RSFA"/>
    <property type="match status" value="1"/>
</dbReference>
<feature type="domain" description="Myb-like" evidence="1">
    <location>
        <begin position="1"/>
        <end position="57"/>
    </location>
</feature>
<accession>A0ABY4GQ86</accession>
<dbReference type="InterPro" id="IPR001005">
    <property type="entry name" value="SANT/Myb"/>
</dbReference>
<dbReference type="RefSeq" id="WP_244744740.1">
    <property type="nucleotide sequence ID" value="NZ_CP095071.1"/>
</dbReference>